<dbReference type="Pfam" id="PF01138">
    <property type="entry name" value="RNase_PH"/>
    <property type="match status" value="1"/>
</dbReference>
<dbReference type="InterPro" id="IPR004087">
    <property type="entry name" value="KH_dom"/>
</dbReference>
<dbReference type="SUPFAM" id="SSF54211">
    <property type="entry name" value="Ribosomal protein S5 domain 2-like"/>
    <property type="match status" value="1"/>
</dbReference>
<dbReference type="SUPFAM" id="SSF54791">
    <property type="entry name" value="Eukaryotic type KH-domain (KH-domain type I)"/>
    <property type="match status" value="1"/>
</dbReference>
<dbReference type="GO" id="GO:0005739">
    <property type="term" value="C:mitochondrion"/>
    <property type="evidence" value="ECO:0007669"/>
    <property type="project" value="TreeGrafter"/>
</dbReference>
<dbReference type="InterPro" id="IPR020568">
    <property type="entry name" value="Ribosomal_Su5_D2-typ_SF"/>
</dbReference>
<dbReference type="GO" id="GO:0003723">
    <property type="term" value="F:RNA binding"/>
    <property type="evidence" value="ECO:0007669"/>
    <property type="project" value="UniProtKB-UniRule"/>
</dbReference>
<dbReference type="OrthoDB" id="437922at2759"/>
<dbReference type="FunFam" id="3.30.1370.10:FF:000001">
    <property type="entry name" value="Polyribonucleotide nucleotidyltransferase"/>
    <property type="match status" value="1"/>
</dbReference>
<dbReference type="InterPro" id="IPR027408">
    <property type="entry name" value="PNPase/RNase_PH_dom_sf"/>
</dbReference>
<evidence type="ECO:0000256" key="5">
    <source>
        <dbReference type="ARBA" id="ARBA00022884"/>
    </source>
</evidence>
<dbReference type="PANTHER" id="PTHR11252">
    <property type="entry name" value="POLYRIBONUCLEOTIDE NUCLEOTIDYLTRANSFERASE"/>
    <property type="match status" value="1"/>
</dbReference>
<protein>
    <recommendedName>
        <fullName evidence="2">polyribonucleotide nucleotidyltransferase</fullName>
        <ecNumber evidence="2">2.7.7.8</ecNumber>
    </recommendedName>
    <alternativeName>
        <fullName evidence="6">Polynucleotide phosphorylase 1</fullName>
    </alternativeName>
</protein>
<keyword evidence="3" id="KW-0808">Transferase</keyword>
<evidence type="ECO:0000256" key="2">
    <source>
        <dbReference type="ARBA" id="ARBA00012416"/>
    </source>
</evidence>
<organism evidence="9">
    <name type="scientific">Lepeophtheirus salmonis</name>
    <name type="common">Salmon louse</name>
    <name type="synonym">Caligus salmonis</name>
    <dbReference type="NCBI Taxonomy" id="72036"/>
    <lineage>
        <taxon>Eukaryota</taxon>
        <taxon>Metazoa</taxon>
        <taxon>Ecdysozoa</taxon>
        <taxon>Arthropoda</taxon>
        <taxon>Crustacea</taxon>
        <taxon>Multicrustacea</taxon>
        <taxon>Hexanauplia</taxon>
        <taxon>Copepoda</taxon>
        <taxon>Siphonostomatoida</taxon>
        <taxon>Caligidae</taxon>
        <taxon>Lepeophtheirus</taxon>
    </lineage>
</organism>
<dbReference type="InterPro" id="IPR004088">
    <property type="entry name" value="KH_dom_type_1"/>
</dbReference>
<dbReference type="EC" id="2.7.7.8" evidence="2"/>
<feature type="domain" description="S1 motif" evidence="8">
    <location>
        <begin position="365"/>
        <end position="436"/>
    </location>
</feature>
<dbReference type="CDD" id="cd11364">
    <property type="entry name" value="RNase_PH_PNPase_2"/>
    <property type="match status" value="1"/>
</dbReference>
<keyword evidence="5 7" id="KW-0694">RNA-binding</keyword>
<dbReference type="Gene3D" id="3.30.230.70">
    <property type="entry name" value="GHMP Kinase, N-terminal domain"/>
    <property type="match status" value="1"/>
</dbReference>
<evidence type="ECO:0000313" key="9">
    <source>
        <dbReference type="EMBL" id="CDW44175.1"/>
    </source>
</evidence>
<dbReference type="InterPro" id="IPR012340">
    <property type="entry name" value="NA-bd_OB-fold"/>
</dbReference>
<dbReference type="Gene3D" id="3.30.1370.10">
    <property type="entry name" value="K Homology domain, type 1"/>
    <property type="match status" value="1"/>
</dbReference>
<name>A0A0K2V1H4_LEPSM</name>
<dbReference type="GO" id="GO:0000965">
    <property type="term" value="P:mitochondrial RNA 3'-end processing"/>
    <property type="evidence" value="ECO:0007669"/>
    <property type="project" value="TreeGrafter"/>
</dbReference>
<dbReference type="InterPro" id="IPR003029">
    <property type="entry name" value="S1_domain"/>
</dbReference>
<evidence type="ECO:0000256" key="6">
    <source>
        <dbReference type="ARBA" id="ARBA00031451"/>
    </source>
</evidence>
<dbReference type="PANTHER" id="PTHR11252:SF0">
    <property type="entry name" value="POLYRIBONUCLEOTIDE NUCLEOTIDYLTRANSFERASE 1, MITOCHONDRIAL"/>
    <property type="match status" value="1"/>
</dbReference>
<keyword evidence="4" id="KW-0548">Nucleotidyltransferase</keyword>
<sequence length="1004" mass="112755">MFAILENSLPSLKESFPNSNSDIFYSAFYDINKTVISDLIFEDGLRPDGRKPGEMRTLSCEVGLHAPLHGSALFQRGQTQVLCTVALDSIESSLKNDYMSTLTGGIKEKNFFLHYEFPSYATNEISRSFVAGRRELGHGALAEKALMPLIPKNYPFTIRLTSEVLESNGSSSMATVCGGSLALMDAGVDIKSPAAGVAIGLISRKHDSNEEEHTLLLDIIGQEDYVGNMDFKIAGTSEGITALQLDVKIPGLSFDIIKAATSLGLEGIKAVLKTMNSCLSHPKIDKSNLPKIDTITVPINKRSKFIGPSGYNIRRITTNTGVRITPGDSEDTWNIFAHNSEALDEATDLINNSLKEEKEIEFTFGALYKVNVLETNASGIKVQIDPAYPLVYIPNSQLTSNKISHSSAAGIKEGQELLVKCYGRDPVTGNLRLSRKALTVAQSAAVKSISSSSKRSDMIQVQSSSDSLFQAGVSSSNSYDVDKMVVNSRPVRSFLQDCSLNQYIIKQSELDTAKSTINSIEEELKGLSGKMMTIKDTKPESLLSECYLPFLYERYKILIAKRNELNESMISKKTVENKKNLKSTSMLSLLVEDKPYKSVITKIENNGIYATICDELLDICIKDIFIANAWLSKKSLDCASVGFKLSLLYRGKDSITNYPRFVEAVSDKDKEKSTQKNTFPTFKPKELFKMDVWSSSSKQNTIKDINRLLSKCSNLSNLRKKEDFLRYFRMQLQYCRNLNPLVSGPLSKIISLEIENEKKDIYFDLECILDTLNSVDSASNVGNKVIKLLNKFVESPYESEIDHEQKSVHMLDLLCSNIRIMEDHVANIVCDKNRIPGQVLVPFEKIDIQRLLKIDQKAIGESIVLLIDKYSELIRMRNLDYLNDWIDYDKLPSFALSRPKIYSIIKDNDNIDSLLDVIIFSNVIENVPIKQYTFLMKQWMNSDFRVNISKMCHNYISAHENIRDKQKKWWKGENSVSSDEIELKAKYAEILRTKNLVKIVSLES</sequence>
<evidence type="ECO:0000256" key="4">
    <source>
        <dbReference type="ARBA" id="ARBA00022695"/>
    </source>
</evidence>
<accession>A0A0K2V1H4</accession>
<evidence type="ECO:0000256" key="1">
    <source>
        <dbReference type="ARBA" id="ARBA00007404"/>
    </source>
</evidence>
<dbReference type="InterPro" id="IPR036345">
    <property type="entry name" value="ExoRNase_PH_dom2_sf"/>
</dbReference>
<reference evidence="9" key="1">
    <citation type="submission" date="2014-05" db="EMBL/GenBank/DDBJ databases">
        <authorList>
            <person name="Chronopoulou M."/>
        </authorList>
    </citation>
    <scope>NUCLEOTIDE SEQUENCE</scope>
    <source>
        <tissue evidence="9">Whole organism</tissue>
    </source>
</reference>
<dbReference type="GO" id="GO:0000175">
    <property type="term" value="F:3'-5'-RNA exonuclease activity"/>
    <property type="evidence" value="ECO:0007669"/>
    <property type="project" value="TreeGrafter"/>
</dbReference>
<dbReference type="AlphaFoldDB" id="A0A0K2V1H4"/>
<dbReference type="PROSITE" id="PS50126">
    <property type="entry name" value="S1"/>
    <property type="match status" value="1"/>
</dbReference>
<proteinExistence type="inferred from homology"/>
<dbReference type="Pfam" id="PF00013">
    <property type="entry name" value="KH_1"/>
    <property type="match status" value="1"/>
</dbReference>
<dbReference type="InterPro" id="IPR036612">
    <property type="entry name" value="KH_dom_type_1_sf"/>
</dbReference>
<comment type="similarity">
    <text evidence="1">Belongs to the polyribonucleotide nucleotidyltransferase family.</text>
</comment>
<evidence type="ECO:0000259" key="8">
    <source>
        <dbReference type="PROSITE" id="PS50126"/>
    </source>
</evidence>
<dbReference type="GO" id="GO:0004654">
    <property type="term" value="F:polyribonucleotide nucleotidyltransferase activity"/>
    <property type="evidence" value="ECO:0007669"/>
    <property type="project" value="UniProtKB-EC"/>
</dbReference>
<dbReference type="SUPFAM" id="SSF55666">
    <property type="entry name" value="Ribonuclease PH domain 2-like"/>
    <property type="match status" value="1"/>
</dbReference>
<dbReference type="SMART" id="SM00322">
    <property type="entry name" value="KH"/>
    <property type="match status" value="1"/>
</dbReference>
<dbReference type="GO" id="GO:0005829">
    <property type="term" value="C:cytosol"/>
    <property type="evidence" value="ECO:0007669"/>
    <property type="project" value="TreeGrafter"/>
</dbReference>
<evidence type="ECO:0000256" key="7">
    <source>
        <dbReference type="PROSITE-ProRule" id="PRU00117"/>
    </source>
</evidence>
<dbReference type="InterPro" id="IPR001247">
    <property type="entry name" value="ExoRNase_PH_dom1"/>
</dbReference>
<dbReference type="SUPFAM" id="SSF50249">
    <property type="entry name" value="Nucleic acid-binding proteins"/>
    <property type="match status" value="1"/>
</dbReference>
<dbReference type="GO" id="GO:0000958">
    <property type="term" value="P:mitochondrial mRNA catabolic process"/>
    <property type="evidence" value="ECO:0007669"/>
    <property type="project" value="TreeGrafter"/>
</dbReference>
<dbReference type="InterPro" id="IPR012162">
    <property type="entry name" value="PNPase"/>
</dbReference>
<dbReference type="EMBL" id="HACA01026814">
    <property type="protein sequence ID" value="CDW44175.1"/>
    <property type="molecule type" value="Transcribed_RNA"/>
</dbReference>
<evidence type="ECO:0000256" key="3">
    <source>
        <dbReference type="ARBA" id="ARBA00022679"/>
    </source>
</evidence>
<dbReference type="PROSITE" id="PS50084">
    <property type="entry name" value="KH_TYPE_1"/>
    <property type="match status" value="1"/>
</dbReference>